<dbReference type="GO" id="GO:0008422">
    <property type="term" value="F:beta-glucosidase activity"/>
    <property type="evidence" value="ECO:0007669"/>
    <property type="project" value="TreeGrafter"/>
</dbReference>
<dbReference type="AlphaFoldDB" id="A0AAW2QSP2"/>
<dbReference type="SUPFAM" id="SSF51445">
    <property type="entry name" value="(Trans)glycosidases"/>
    <property type="match status" value="1"/>
</dbReference>
<organism evidence="2">
    <name type="scientific">Sesamum angustifolium</name>
    <dbReference type="NCBI Taxonomy" id="2727405"/>
    <lineage>
        <taxon>Eukaryota</taxon>
        <taxon>Viridiplantae</taxon>
        <taxon>Streptophyta</taxon>
        <taxon>Embryophyta</taxon>
        <taxon>Tracheophyta</taxon>
        <taxon>Spermatophyta</taxon>
        <taxon>Magnoliopsida</taxon>
        <taxon>eudicotyledons</taxon>
        <taxon>Gunneridae</taxon>
        <taxon>Pentapetalae</taxon>
        <taxon>asterids</taxon>
        <taxon>lamiids</taxon>
        <taxon>Lamiales</taxon>
        <taxon>Pedaliaceae</taxon>
        <taxon>Sesamum</taxon>
    </lineage>
</organism>
<dbReference type="InterPro" id="IPR036962">
    <property type="entry name" value="Glyco_hydro_3_N_sf"/>
</dbReference>
<dbReference type="PANTHER" id="PTHR30620">
    <property type="entry name" value="PERIPLASMIC BETA-GLUCOSIDASE-RELATED"/>
    <property type="match status" value="1"/>
</dbReference>
<accession>A0AAW2QSP2</accession>
<comment type="caution">
    <text evidence="2">The sequence shown here is derived from an EMBL/GenBank/DDBJ whole genome shotgun (WGS) entry which is preliminary data.</text>
</comment>
<evidence type="ECO:0000256" key="1">
    <source>
        <dbReference type="ARBA" id="ARBA00022801"/>
    </source>
</evidence>
<reference evidence="2" key="1">
    <citation type="submission" date="2020-06" db="EMBL/GenBank/DDBJ databases">
        <authorList>
            <person name="Li T."/>
            <person name="Hu X."/>
            <person name="Zhang T."/>
            <person name="Song X."/>
            <person name="Zhang H."/>
            <person name="Dai N."/>
            <person name="Sheng W."/>
            <person name="Hou X."/>
            <person name="Wei L."/>
        </authorList>
    </citation>
    <scope>NUCLEOTIDE SEQUENCE</scope>
    <source>
        <strain evidence="2">G01</strain>
        <tissue evidence="2">Leaf</tissue>
    </source>
</reference>
<dbReference type="PANTHER" id="PTHR30620:SF33">
    <property type="entry name" value="BETA-D-GLUCAN EXOHYDROLASE-LIKE PROTEIN-RELATED"/>
    <property type="match status" value="1"/>
</dbReference>
<reference evidence="2" key="2">
    <citation type="journal article" date="2024" name="Plant">
        <title>Genomic evolution and insights into agronomic trait innovations of Sesamum species.</title>
        <authorList>
            <person name="Miao H."/>
            <person name="Wang L."/>
            <person name="Qu L."/>
            <person name="Liu H."/>
            <person name="Sun Y."/>
            <person name="Le M."/>
            <person name="Wang Q."/>
            <person name="Wei S."/>
            <person name="Zheng Y."/>
            <person name="Lin W."/>
            <person name="Duan Y."/>
            <person name="Cao H."/>
            <person name="Xiong S."/>
            <person name="Wang X."/>
            <person name="Wei L."/>
            <person name="Li C."/>
            <person name="Ma Q."/>
            <person name="Ju M."/>
            <person name="Zhao R."/>
            <person name="Li G."/>
            <person name="Mu C."/>
            <person name="Tian Q."/>
            <person name="Mei H."/>
            <person name="Zhang T."/>
            <person name="Gao T."/>
            <person name="Zhang H."/>
        </authorList>
    </citation>
    <scope>NUCLEOTIDE SEQUENCE</scope>
    <source>
        <strain evidence="2">G01</strain>
    </source>
</reference>
<name>A0AAW2QSP2_9LAMI</name>
<gene>
    <name evidence="2" type="ORF">Sangu_0399600</name>
</gene>
<keyword evidence="1" id="KW-0378">Hydrolase</keyword>
<evidence type="ECO:0000313" key="2">
    <source>
        <dbReference type="EMBL" id="KAL0370815.1"/>
    </source>
</evidence>
<proteinExistence type="predicted"/>
<dbReference type="GO" id="GO:0009251">
    <property type="term" value="P:glucan catabolic process"/>
    <property type="evidence" value="ECO:0007669"/>
    <property type="project" value="TreeGrafter"/>
</dbReference>
<feature type="non-terminal residue" evidence="2">
    <location>
        <position position="50"/>
    </location>
</feature>
<dbReference type="EMBL" id="JACGWK010000002">
    <property type="protein sequence ID" value="KAL0370815.1"/>
    <property type="molecule type" value="Genomic_DNA"/>
</dbReference>
<dbReference type="InterPro" id="IPR051915">
    <property type="entry name" value="Cellulose_Degrad_GH3"/>
</dbReference>
<dbReference type="InterPro" id="IPR017853">
    <property type="entry name" value="GH"/>
</dbReference>
<dbReference type="Gene3D" id="3.20.20.300">
    <property type="entry name" value="Glycoside hydrolase, family 3, N-terminal domain"/>
    <property type="match status" value="1"/>
</dbReference>
<protein>
    <submittedName>
        <fullName evidence="2">Uncharacterized protein</fullName>
    </submittedName>
</protein>
<sequence length="50" mass="5706">MECIYKDPNAPIEARVKDLLSRMTLLEKIGQMTQIERSVATPAAIKDRFI</sequence>